<comment type="caution">
    <text evidence="6">The sequence shown here is derived from an EMBL/GenBank/DDBJ whole genome shotgun (WGS) entry which is preliminary data.</text>
</comment>
<evidence type="ECO:0000256" key="1">
    <source>
        <dbReference type="ARBA" id="ARBA00004271"/>
    </source>
</evidence>
<evidence type="ECO:0000256" key="4">
    <source>
        <dbReference type="ARBA" id="ARBA00022729"/>
    </source>
</evidence>
<keyword evidence="4" id="KW-0732">Signal</keyword>
<dbReference type="OMA" id="WNTINQM"/>
<comment type="similarity">
    <text evidence="5">Belongs to the EXORDIUM family.</text>
</comment>
<organism evidence="6 7">
    <name type="scientific">Zostera marina</name>
    <name type="common">Eelgrass</name>
    <dbReference type="NCBI Taxonomy" id="29655"/>
    <lineage>
        <taxon>Eukaryota</taxon>
        <taxon>Viridiplantae</taxon>
        <taxon>Streptophyta</taxon>
        <taxon>Embryophyta</taxon>
        <taxon>Tracheophyta</taxon>
        <taxon>Spermatophyta</taxon>
        <taxon>Magnoliopsida</taxon>
        <taxon>Liliopsida</taxon>
        <taxon>Zosteraceae</taxon>
        <taxon>Zostera</taxon>
    </lineage>
</organism>
<evidence type="ECO:0000256" key="2">
    <source>
        <dbReference type="ARBA" id="ARBA00022523"/>
    </source>
</evidence>
<dbReference type="PANTHER" id="PTHR31279:SF54">
    <property type="entry name" value="PROTEIN EXORDIUM-RELATED"/>
    <property type="match status" value="1"/>
</dbReference>
<accession>A0A0K9PHC0</accession>
<reference evidence="7" key="1">
    <citation type="journal article" date="2016" name="Nature">
        <title>The genome of the seagrass Zostera marina reveals angiosperm adaptation to the sea.</title>
        <authorList>
            <person name="Olsen J.L."/>
            <person name="Rouze P."/>
            <person name="Verhelst B."/>
            <person name="Lin Y.-C."/>
            <person name="Bayer T."/>
            <person name="Collen J."/>
            <person name="Dattolo E."/>
            <person name="De Paoli E."/>
            <person name="Dittami S."/>
            <person name="Maumus F."/>
            <person name="Michel G."/>
            <person name="Kersting A."/>
            <person name="Lauritano C."/>
            <person name="Lohaus R."/>
            <person name="Toepel M."/>
            <person name="Tonon T."/>
            <person name="Vanneste K."/>
            <person name="Amirebrahimi M."/>
            <person name="Brakel J."/>
            <person name="Bostroem C."/>
            <person name="Chovatia M."/>
            <person name="Grimwood J."/>
            <person name="Jenkins J.W."/>
            <person name="Jueterbock A."/>
            <person name="Mraz A."/>
            <person name="Stam W.T."/>
            <person name="Tice H."/>
            <person name="Bornberg-Bauer E."/>
            <person name="Green P.J."/>
            <person name="Pearson G.A."/>
            <person name="Procaccini G."/>
            <person name="Duarte C.M."/>
            <person name="Schmutz J."/>
            <person name="Reusch T.B.H."/>
            <person name="Van de Peer Y."/>
        </authorList>
    </citation>
    <scope>NUCLEOTIDE SEQUENCE [LARGE SCALE GENOMIC DNA]</scope>
    <source>
        <strain evidence="7">cv. Finnish</strain>
    </source>
</reference>
<dbReference type="GO" id="GO:0048046">
    <property type="term" value="C:apoplast"/>
    <property type="evidence" value="ECO:0007669"/>
    <property type="project" value="UniProtKB-SubCell"/>
</dbReference>
<keyword evidence="7" id="KW-1185">Reference proteome</keyword>
<dbReference type="InterPro" id="IPR006766">
    <property type="entry name" value="EXORDIUM-like"/>
</dbReference>
<dbReference type="PANTHER" id="PTHR31279">
    <property type="entry name" value="PROTEIN EXORDIUM-LIKE 5"/>
    <property type="match status" value="1"/>
</dbReference>
<comment type="subcellular location">
    <subcellularLocation>
        <location evidence="1">Secreted</location>
        <location evidence="1">Extracellular space</location>
        <location evidence="1">Apoplast</location>
    </subcellularLocation>
</comment>
<keyword evidence="2" id="KW-0052">Apoplast</keyword>
<dbReference type="Proteomes" id="UP000036987">
    <property type="component" value="Unassembled WGS sequence"/>
</dbReference>
<evidence type="ECO:0000313" key="6">
    <source>
        <dbReference type="EMBL" id="KMZ68478.1"/>
    </source>
</evidence>
<proteinExistence type="inferred from homology"/>
<keyword evidence="3" id="KW-0964">Secreted</keyword>
<dbReference type="Pfam" id="PF04674">
    <property type="entry name" value="Phi_1"/>
    <property type="match status" value="1"/>
</dbReference>
<dbReference type="AlphaFoldDB" id="A0A0K9PHC0"/>
<evidence type="ECO:0000256" key="5">
    <source>
        <dbReference type="ARBA" id="ARBA00023591"/>
    </source>
</evidence>
<name>A0A0K9PHC0_ZOSMR</name>
<evidence type="ECO:0000256" key="3">
    <source>
        <dbReference type="ARBA" id="ARBA00022525"/>
    </source>
</evidence>
<dbReference type="OrthoDB" id="1928460at2759"/>
<gene>
    <name evidence="6" type="ORF">ZOSMA_23G01370</name>
</gene>
<dbReference type="STRING" id="29655.A0A0K9PHC0"/>
<protein>
    <submittedName>
        <fullName evidence="6">Uncharacterized protein</fullName>
    </submittedName>
</protein>
<sequence>MFQFAIGGRSLTELVEPQPNVISYHKGQLLTGQISVDLIWYGKFTSSQRAIISDFVTSLSSSSRKEQLQEQQQKPTVAKWWETTDKYYQLAKSTEAPPTLTLGTQIIDESCSLGKILSSDQIVSLASLGGKRRSINVVLTSEDVVVDGFCMNRCGTHGSSPRSKNGRYTYIWVGNSATQCPGHCAWPFTSAHLRPSGFSSCGTQW</sequence>
<dbReference type="EMBL" id="LFYR01000839">
    <property type="protein sequence ID" value="KMZ68478.1"/>
    <property type="molecule type" value="Genomic_DNA"/>
</dbReference>
<evidence type="ECO:0000313" key="7">
    <source>
        <dbReference type="Proteomes" id="UP000036987"/>
    </source>
</evidence>